<dbReference type="Proteomes" id="UP000075809">
    <property type="component" value="Unassembled WGS sequence"/>
</dbReference>
<reference evidence="1 2" key="1">
    <citation type="submission" date="2015-09" db="EMBL/GenBank/DDBJ databases">
        <title>Trachymyrmex zeteki WGS genome.</title>
        <authorList>
            <person name="Nygaard S."/>
            <person name="Hu H."/>
            <person name="Boomsma J."/>
            <person name="Zhang G."/>
        </authorList>
    </citation>
    <scope>NUCLEOTIDE SEQUENCE [LARGE SCALE GENOMIC DNA]</scope>
    <source>
        <strain evidence="1">Tzet28-1</strain>
        <tissue evidence="1">Whole body</tissue>
    </source>
</reference>
<accession>A0A151XHF2</accession>
<evidence type="ECO:0000313" key="1">
    <source>
        <dbReference type="EMBL" id="KYQ59718.1"/>
    </source>
</evidence>
<evidence type="ECO:0000313" key="2">
    <source>
        <dbReference type="Proteomes" id="UP000075809"/>
    </source>
</evidence>
<feature type="non-terminal residue" evidence="1">
    <location>
        <position position="1"/>
    </location>
</feature>
<protein>
    <submittedName>
        <fullName evidence="1">Uncharacterized protein</fullName>
    </submittedName>
</protein>
<organism evidence="1 2">
    <name type="scientific">Mycetomoellerius zeteki</name>
    <dbReference type="NCBI Taxonomy" id="64791"/>
    <lineage>
        <taxon>Eukaryota</taxon>
        <taxon>Metazoa</taxon>
        <taxon>Ecdysozoa</taxon>
        <taxon>Arthropoda</taxon>
        <taxon>Hexapoda</taxon>
        <taxon>Insecta</taxon>
        <taxon>Pterygota</taxon>
        <taxon>Neoptera</taxon>
        <taxon>Endopterygota</taxon>
        <taxon>Hymenoptera</taxon>
        <taxon>Apocrita</taxon>
        <taxon>Aculeata</taxon>
        <taxon>Formicoidea</taxon>
        <taxon>Formicidae</taxon>
        <taxon>Myrmicinae</taxon>
        <taxon>Mycetomoellerius</taxon>
    </lineage>
</organism>
<dbReference type="AlphaFoldDB" id="A0A151XHF2"/>
<proteinExistence type="predicted"/>
<dbReference type="EMBL" id="KQ982137">
    <property type="protein sequence ID" value="KYQ59718.1"/>
    <property type="molecule type" value="Genomic_DNA"/>
</dbReference>
<name>A0A151XHF2_9HYME</name>
<sequence length="188" mass="21733">PCSARSILRRMFALTSTAYKFLEIGIAVGPMSHVEIAIDDTRGNRIVLPRATWTAFVEKKVDIKRLVQSTTPSSLVIQDFVIELVKIRDVDTVKLSLCDKCSYMKPSTMLFMFELEQCVEHVYFDLCQCTNSVSDKFKYFITYLRQSCTMNKCNAINILRKIYDKNSHIECELILYTSHNIVYHALHE</sequence>
<keyword evidence="2" id="KW-1185">Reference proteome</keyword>
<gene>
    <name evidence="1" type="ORF">ALC60_01259</name>
</gene>